<proteinExistence type="predicted"/>
<organism evidence="1 2">
    <name type="scientific">Maribacter chungangensis</name>
    <dbReference type="NCBI Taxonomy" id="1069117"/>
    <lineage>
        <taxon>Bacteria</taxon>
        <taxon>Pseudomonadati</taxon>
        <taxon>Bacteroidota</taxon>
        <taxon>Flavobacteriia</taxon>
        <taxon>Flavobacteriales</taxon>
        <taxon>Flavobacteriaceae</taxon>
        <taxon>Maribacter</taxon>
    </lineage>
</organism>
<dbReference type="Pfam" id="PF14054">
    <property type="entry name" value="DUF4249"/>
    <property type="match status" value="1"/>
</dbReference>
<reference evidence="2" key="1">
    <citation type="journal article" date="2019" name="Int. J. Syst. Evol. Microbiol.">
        <title>The Global Catalogue of Microorganisms (GCM) 10K type strain sequencing project: providing services to taxonomists for standard genome sequencing and annotation.</title>
        <authorList>
            <consortium name="The Broad Institute Genomics Platform"/>
            <consortium name="The Broad Institute Genome Sequencing Center for Infectious Disease"/>
            <person name="Wu L."/>
            <person name="Ma J."/>
        </authorList>
    </citation>
    <scope>NUCLEOTIDE SEQUENCE [LARGE SCALE GENOMIC DNA]</scope>
    <source>
        <strain evidence="2">CCUG 61948</strain>
    </source>
</reference>
<evidence type="ECO:0000313" key="2">
    <source>
        <dbReference type="Proteomes" id="UP001597012"/>
    </source>
</evidence>
<dbReference type="InterPro" id="IPR025345">
    <property type="entry name" value="DUF4249"/>
</dbReference>
<evidence type="ECO:0000313" key="1">
    <source>
        <dbReference type="EMBL" id="MFD0796510.1"/>
    </source>
</evidence>
<protein>
    <submittedName>
        <fullName evidence="1">DUF4249 domain-containing protein</fullName>
    </submittedName>
</protein>
<gene>
    <name evidence="1" type="ORF">ACFQZJ_03490</name>
</gene>
<dbReference type="EMBL" id="JBHTHY010000003">
    <property type="protein sequence ID" value="MFD0796510.1"/>
    <property type="molecule type" value="Genomic_DNA"/>
</dbReference>
<sequence>MRKLVYILGIVSVLASCVEPFDISGEVETGENIENFLVVEATVTNELKQQVVVLGRGRSFANDSLQPVTQNANVSVVDGNGNRFSFTETEPGRYVSDQMFQALPNTTYQLNIQTAQGSSYTSKLVSLPETATIAAVYAERIINDLGVEGIAIYVDSEVMPGEAPFLRYQYEETYKIIAPLWSPFDMVVTDPNPPYGFDLVAREQEERVCYGTRLSNTIIQISNLGRTGNQVNRNLVRFIPSDDFIISHRYSILVRQLVQSADAYSFYRTLNEQSGNQSLFTEIQPGFIEGNVSNTGNPNEKVLGYFEVANVSQERLFFNYEAFFPDEDLPPYAIRCSFLGAPSELTPAGTSPLKDAIDSGFFVYVRNNNGEVAPPAGPYLTARRACGDCTVLGSNIVPDFWTE</sequence>
<comment type="caution">
    <text evidence="1">The sequence shown here is derived from an EMBL/GenBank/DDBJ whole genome shotgun (WGS) entry which is preliminary data.</text>
</comment>
<dbReference type="Proteomes" id="UP001597012">
    <property type="component" value="Unassembled WGS sequence"/>
</dbReference>
<keyword evidence="2" id="KW-1185">Reference proteome</keyword>
<accession>A0ABW3B069</accession>
<name>A0ABW3B069_9FLAO</name>
<dbReference type="RefSeq" id="WP_379932339.1">
    <property type="nucleotide sequence ID" value="NZ_JBHTHY010000003.1"/>
</dbReference>
<dbReference type="PROSITE" id="PS51257">
    <property type="entry name" value="PROKAR_LIPOPROTEIN"/>
    <property type="match status" value="1"/>
</dbReference>